<dbReference type="GO" id="GO:0006508">
    <property type="term" value="P:proteolysis"/>
    <property type="evidence" value="ECO:0007669"/>
    <property type="project" value="UniProtKB-KW"/>
</dbReference>
<keyword evidence="6 9" id="KW-0378">Hydrolase</keyword>
<dbReference type="PRINTS" id="PR00781">
    <property type="entry name" value="LIPOSIGPTASE"/>
</dbReference>
<evidence type="ECO:0000256" key="3">
    <source>
        <dbReference type="ARBA" id="ARBA00022670"/>
    </source>
</evidence>
<keyword evidence="3 9" id="KW-0645">Protease</keyword>
<evidence type="ECO:0000256" key="8">
    <source>
        <dbReference type="ARBA" id="ARBA00023136"/>
    </source>
</evidence>
<comment type="pathway">
    <text evidence="9">Protein modification; lipoprotein biosynthesis (signal peptide cleavage).</text>
</comment>
<comment type="similarity">
    <text evidence="1 9 10">Belongs to the peptidase A8 family.</text>
</comment>
<evidence type="ECO:0000256" key="1">
    <source>
        <dbReference type="ARBA" id="ARBA00006139"/>
    </source>
</evidence>
<keyword evidence="8 9" id="KW-0472">Membrane</keyword>
<dbReference type="GO" id="GO:0005886">
    <property type="term" value="C:plasma membrane"/>
    <property type="evidence" value="ECO:0007669"/>
    <property type="project" value="UniProtKB-SubCell"/>
</dbReference>
<feature type="transmembrane region" description="Helical" evidence="9">
    <location>
        <begin position="110"/>
        <end position="129"/>
    </location>
</feature>
<dbReference type="HAMAP" id="MF_00161">
    <property type="entry name" value="LspA"/>
    <property type="match status" value="1"/>
</dbReference>
<dbReference type="Proteomes" id="UP000811545">
    <property type="component" value="Unassembled WGS sequence"/>
</dbReference>
<feature type="transmembrane region" description="Helical" evidence="9">
    <location>
        <begin position="72"/>
        <end position="90"/>
    </location>
</feature>
<comment type="function">
    <text evidence="9">This protein specifically catalyzes the removal of signal peptides from prolipoproteins.</text>
</comment>
<keyword evidence="2 9" id="KW-1003">Cell membrane</keyword>
<organism evidence="11 12">
    <name type="scientific">Psychracetigena formicireducens</name>
    <dbReference type="NCBI Taxonomy" id="2986056"/>
    <lineage>
        <taxon>Bacteria</taxon>
        <taxon>Bacillati</taxon>
        <taxon>Candidatus Lithacetigenota</taxon>
        <taxon>Candidatus Psychracetigena</taxon>
    </lineage>
</organism>
<evidence type="ECO:0000313" key="12">
    <source>
        <dbReference type="Proteomes" id="UP000811545"/>
    </source>
</evidence>
<dbReference type="PANTHER" id="PTHR33695:SF1">
    <property type="entry name" value="LIPOPROTEIN SIGNAL PEPTIDASE"/>
    <property type="match status" value="1"/>
</dbReference>
<evidence type="ECO:0000256" key="7">
    <source>
        <dbReference type="ARBA" id="ARBA00022989"/>
    </source>
</evidence>
<dbReference type="EMBL" id="QLTW01000009">
    <property type="protein sequence ID" value="MBT9144488.1"/>
    <property type="molecule type" value="Genomic_DNA"/>
</dbReference>
<evidence type="ECO:0000256" key="9">
    <source>
        <dbReference type="HAMAP-Rule" id="MF_00161"/>
    </source>
</evidence>
<reference evidence="11 12" key="1">
    <citation type="journal article" date="2021" name="bioRxiv">
        <title>Unique metabolic strategies in Hadean analogues reveal hints for primordial physiology.</title>
        <authorList>
            <person name="Nobu M.K."/>
            <person name="Nakai R."/>
            <person name="Tamazawa S."/>
            <person name="Mori H."/>
            <person name="Toyoda A."/>
            <person name="Ijiri A."/>
            <person name="Suzuki S."/>
            <person name="Kurokawa K."/>
            <person name="Kamagata Y."/>
            <person name="Tamaki H."/>
        </authorList>
    </citation>
    <scope>NUCLEOTIDE SEQUENCE [LARGE SCALE GENOMIC DNA]</scope>
    <source>
        <strain evidence="11">BS525</strain>
    </source>
</reference>
<evidence type="ECO:0000256" key="5">
    <source>
        <dbReference type="ARBA" id="ARBA00022750"/>
    </source>
</evidence>
<evidence type="ECO:0000256" key="10">
    <source>
        <dbReference type="RuleBase" id="RU004181"/>
    </source>
</evidence>
<keyword evidence="11" id="KW-0449">Lipoprotein</keyword>
<feature type="active site" evidence="9">
    <location>
        <position position="114"/>
    </location>
</feature>
<proteinExistence type="inferred from homology"/>
<feature type="active site" evidence="9">
    <location>
        <position position="100"/>
    </location>
</feature>
<dbReference type="PANTHER" id="PTHR33695">
    <property type="entry name" value="LIPOPROTEIN SIGNAL PEPTIDASE"/>
    <property type="match status" value="1"/>
</dbReference>
<sequence length="133" mass="15661">MAYFLIDRVTKNYFLMNPTQFIDWGFIQFHLVKNYQGIFGLPIPGGIFTHIITLVFLLSFIIYLFKQEKKKTLPVYGAIMMFTGGLSNLLDRFYHGFVIDFIDLGFWPVFNLSDALITFGVIIVLWRVFKWKK</sequence>
<comment type="catalytic activity">
    <reaction evidence="9">
        <text>Release of signal peptides from bacterial membrane prolipoproteins. Hydrolyzes -Xaa-Yaa-Zaa-|-(S,diacylglyceryl)Cys-, in which Xaa is hydrophobic (preferably Leu), and Yaa (Ala or Ser) and Zaa (Gly or Ala) have small, neutral side chains.</text>
        <dbReference type="EC" id="3.4.23.36"/>
    </reaction>
</comment>
<dbReference type="GO" id="GO:0004190">
    <property type="term" value="F:aspartic-type endopeptidase activity"/>
    <property type="evidence" value="ECO:0007669"/>
    <property type="project" value="UniProtKB-UniRule"/>
</dbReference>
<keyword evidence="7 9" id="KW-1133">Transmembrane helix</keyword>
<dbReference type="AlphaFoldDB" id="A0A9E2BF71"/>
<gene>
    <name evidence="9 11" type="primary">lspA</name>
    <name evidence="11" type="ORF">DDT42_00329</name>
</gene>
<protein>
    <recommendedName>
        <fullName evidence="9">Lipoprotein signal peptidase</fullName>
        <ecNumber evidence="9">3.4.23.36</ecNumber>
    </recommendedName>
    <alternativeName>
        <fullName evidence="9">Prolipoprotein signal peptidase</fullName>
    </alternativeName>
    <alternativeName>
        <fullName evidence="9">Signal peptidase II</fullName>
        <shortName evidence="9">SPase II</shortName>
    </alternativeName>
</protein>
<dbReference type="InterPro" id="IPR001872">
    <property type="entry name" value="Peptidase_A8"/>
</dbReference>
<evidence type="ECO:0000256" key="4">
    <source>
        <dbReference type="ARBA" id="ARBA00022692"/>
    </source>
</evidence>
<name>A0A9E2BF71_PSYF1</name>
<accession>A0A9E2BF71</accession>
<dbReference type="Pfam" id="PF01252">
    <property type="entry name" value="Peptidase_A8"/>
    <property type="match status" value="1"/>
</dbReference>
<dbReference type="EC" id="3.4.23.36" evidence="9"/>
<comment type="caution">
    <text evidence="9">Lacks conserved residue(s) required for the propagation of feature annotation.</text>
</comment>
<comment type="caution">
    <text evidence="11">The sequence shown here is derived from an EMBL/GenBank/DDBJ whole genome shotgun (WGS) entry which is preliminary data.</text>
</comment>
<keyword evidence="4 9" id="KW-0812">Transmembrane</keyword>
<feature type="transmembrane region" description="Helical" evidence="9">
    <location>
        <begin position="47"/>
        <end position="65"/>
    </location>
</feature>
<keyword evidence="5 9" id="KW-0064">Aspartyl protease</keyword>
<comment type="subcellular location">
    <subcellularLocation>
        <location evidence="9">Cell membrane</location>
        <topology evidence="9">Multi-pass membrane protein</topology>
    </subcellularLocation>
</comment>
<evidence type="ECO:0000256" key="2">
    <source>
        <dbReference type="ARBA" id="ARBA00022475"/>
    </source>
</evidence>
<evidence type="ECO:0000256" key="6">
    <source>
        <dbReference type="ARBA" id="ARBA00022801"/>
    </source>
</evidence>
<evidence type="ECO:0000313" key="11">
    <source>
        <dbReference type="EMBL" id="MBT9144488.1"/>
    </source>
</evidence>